<dbReference type="AlphaFoldDB" id="A0A0F9PIN2"/>
<gene>
    <name evidence="1" type="ORF">LCGC14_0896090</name>
</gene>
<dbReference type="EMBL" id="LAZR01002891">
    <property type="protein sequence ID" value="KKN24317.1"/>
    <property type="molecule type" value="Genomic_DNA"/>
</dbReference>
<dbReference type="SUPFAM" id="SSF52467">
    <property type="entry name" value="DHS-like NAD/FAD-binding domain"/>
    <property type="match status" value="1"/>
</dbReference>
<evidence type="ECO:0008006" key="2">
    <source>
        <dbReference type="Google" id="ProtNLM"/>
    </source>
</evidence>
<proteinExistence type="predicted"/>
<dbReference type="InterPro" id="IPR029035">
    <property type="entry name" value="DHS-like_NAD/FAD-binding_dom"/>
</dbReference>
<sequence>MAENVFIFGAGASKDAGVPLMNKFIEEGLALKNKKISPTEKIDFDRVDQAITSLNNSLYSKINIELINIEDVFGLIEMGRLLNKLPGYENAEKIEELRKSIIKFIVVTIEQKNLFVHKEGKIASAAKTYAEFAGKFLRNMYRNNISFSAITFNYDISLDHSLSFYGIPYNYCLPHSKNKIKLIKLHGSINWGICSKCKQIMPIDFTKFFTKFRPSLQPGLSPDQIPIRIGSKIGNFFHSGGCRAKLKDIPLLIPPTWNKTDYHHYIKVVWKQAAIELSEAENIFIIGYSMPETDLFFKYLLGLGTINPIKRLRKFWVFNPDRELEKRYKNIKGLGIEDFQFFSSTFKEAIEGIPLEYLAKS</sequence>
<reference evidence="1" key="1">
    <citation type="journal article" date="2015" name="Nature">
        <title>Complex archaea that bridge the gap between prokaryotes and eukaryotes.</title>
        <authorList>
            <person name="Spang A."/>
            <person name="Saw J.H."/>
            <person name="Jorgensen S.L."/>
            <person name="Zaremba-Niedzwiedzka K."/>
            <person name="Martijn J."/>
            <person name="Lind A.E."/>
            <person name="van Eijk R."/>
            <person name="Schleper C."/>
            <person name="Guy L."/>
            <person name="Ettema T.J."/>
        </authorList>
    </citation>
    <scope>NUCLEOTIDE SEQUENCE</scope>
</reference>
<accession>A0A0F9PIN2</accession>
<protein>
    <recommendedName>
        <fullName evidence="2">Deacetylase sirtuin-type domain-containing protein</fullName>
    </recommendedName>
</protein>
<evidence type="ECO:0000313" key="1">
    <source>
        <dbReference type="EMBL" id="KKN24317.1"/>
    </source>
</evidence>
<comment type="caution">
    <text evidence="1">The sequence shown here is derived from an EMBL/GenBank/DDBJ whole genome shotgun (WGS) entry which is preliminary data.</text>
</comment>
<organism evidence="1">
    <name type="scientific">marine sediment metagenome</name>
    <dbReference type="NCBI Taxonomy" id="412755"/>
    <lineage>
        <taxon>unclassified sequences</taxon>
        <taxon>metagenomes</taxon>
        <taxon>ecological metagenomes</taxon>
    </lineage>
</organism>
<name>A0A0F9PIN2_9ZZZZ</name>